<gene>
    <name evidence="1" type="ORF">D1781_04050</name>
</gene>
<evidence type="ECO:0000313" key="2">
    <source>
        <dbReference type="Proteomes" id="UP000265742"/>
    </source>
</evidence>
<evidence type="ECO:0008006" key="3">
    <source>
        <dbReference type="Google" id="ProtNLM"/>
    </source>
</evidence>
<name>A0A3A1U6F2_9MICO</name>
<dbReference type="Gene3D" id="3.40.470.10">
    <property type="entry name" value="Uracil-DNA glycosylase-like domain"/>
    <property type="match status" value="1"/>
</dbReference>
<dbReference type="InterPro" id="IPR036895">
    <property type="entry name" value="Uracil-DNA_glycosylase-like_sf"/>
</dbReference>
<accession>A0A3A1U6F2</accession>
<reference evidence="2" key="1">
    <citation type="submission" date="2018-09" db="EMBL/GenBank/DDBJ databases">
        <authorList>
            <person name="Kim I."/>
        </authorList>
    </citation>
    <scope>NUCLEOTIDE SEQUENCE [LARGE SCALE GENOMIC DNA]</scope>
    <source>
        <strain evidence="2">DD4a</strain>
    </source>
</reference>
<comment type="caution">
    <text evidence="1">The sequence shown here is derived from an EMBL/GenBank/DDBJ whole genome shotgun (WGS) entry which is preliminary data.</text>
</comment>
<dbReference type="AlphaFoldDB" id="A0A3A1U6F2"/>
<keyword evidence="2" id="KW-1185">Reference proteome</keyword>
<dbReference type="SUPFAM" id="SSF52141">
    <property type="entry name" value="Uracil-DNA glycosylase-like"/>
    <property type="match status" value="1"/>
</dbReference>
<organism evidence="1 2">
    <name type="scientific">Amnibacterium setariae</name>
    <dbReference type="NCBI Taxonomy" id="2306585"/>
    <lineage>
        <taxon>Bacteria</taxon>
        <taxon>Bacillati</taxon>
        <taxon>Actinomycetota</taxon>
        <taxon>Actinomycetes</taxon>
        <taxon>Micrococcales</taxon>
        <taxon>Microbacteriaceae</taxon>
        <taxon>Amnibacterium</taxon>
    </lineage>
</organism>
<proteinExistence type="predicted"/>
<protein>
    <recommendedName>
        <fullName evidence="3">Uracil-DNA glycosylase-like domain-containing protein</fullName>
    </recommendedName>
</protein>
<sequence length="213" mass="22471">MGQACRVLTRFLDLLAGLQAVTPPDAEFLYDAATPDGALRLANLRRYLELTASADTLLVGEAPGWRGATITGVPFMSVRELDARPGLLTGAPEGDGFRRPEAPAATWELSASVVQKALRGWPVPPVNWPIYPNHPFRAPDRATNRAPRRPEVVAGAEIALELVRALRPARVVAIGRKAEHALAAAGVEAVAVRHPAQGGAGIFAAQMAVLGAA</sequence>
<dbReference type="EMBL" id="QXTG01000001">
    <property type="protein sequence ID" value="RIX30598.1"/>
    <property type="molecule type" value="Genomic_DNA"/>
</dbReference>
<evidence type="ECO:0000313" key="1">
    <source>
        <dbReference type="EMBL" id="RIX30598.1"/>
    </source>
</evidence>
<dbReference type="Proteomes" id="UP000265742">
    <property type="component" value="Unassembled WGS sequence"/>
</dbReference>